<dbReference type="RefSeq" id="WP_237855942.1">
    <property type="nucleotide sequence ID" value="NZ_JAKLWS010000035.1"/>
</dbReference>
<dbReference type="Proteomes" id="UP001165366">
    <property type="component" value="Unassembled WGS sequence"/>
</dbReference>
<keyword evidence="3" id="KW-1185">Reference proteome</keyword>
<protein>
    <recommendedName>
        <fullName evidence="4">Type II secretion system protein</fullName>
    </recommendedName>
</protein>
<evidence type="ECO:0000256" key="1">
    <source>
        <dbReference type="SAM" id="Phobius"/>
    </source>
</evidence>
<proteinExistence type="predicted"/>
<evidence type="ECO:0008006" key="4">
    <source>
        <dbReference type="Google" id="ProtNLM"/>
    </source>
</evidence>
<dbReference type="EMBL" id="JAKLWS010000035">
    <property type="protein sequence ID" value="MCG2590519.1"/>
    <property type="molecule type" value="Genomic_DNA"/>
</dbReference>
<feature type="transmembrane region" description="Helical" evidence="1">
    <location>
        <begin position="6"/>
        <end position="27"/>
    </location>
</feature>
<keyword evidence="1" id="KW-1133">Transmembrane helix</keyword>
<organism evidence="2 3">
    <name type="scientific">Rhodohalobacter sulfatireducens</name>
    <dbReference type="NCBI Taxonomy" id="2911366"/>
    <lineage>
        <taxon>Bacteria</taxon>
        <taxon>Pseudomonadati</taxon>
        <taxon>Balneolota</taxon>
        <taxon>Balneolia</taxon>
        <taxon>Balneolales</taxon>
        <taxon>Balneolaceae</taxon>
        <taxon>Rhodohalobacter</taxon>
    </lineage>
</organism>
<keyword evidence="1" id="KW-0472">Membrane</keyword>
<sequence>MGQQQLLLVILVTIIVGIATVVAINIFGTAADQANLDAVRQDLMAAGVQAQAIWARPGMMDGANRDFTGGAENAEDIDASTILRQLNIPGEFDSPTDPTTVTNENGLYRLGTIQESSLEIVAVPASGADEEEQTVHAVTCRDDQGNWQIDIEQGEVPAPCG</sequence>
<reference evidence="2" key="2">
    <citation type="submission" date="2024-05" db="EMBL/GenBank/DDBJ databases">
        <title>Rhodohalobacter halophilus gen. nov., sp. nov., a moderately halophilic member of the family Balneolaceae.</title>
        <authorList>
            <person name="Xia J."/>
        </authorList>
    </citation>
    <scope>NUCLEOTIDE SEQUENCE</scope>
    <source>
        <strain evidence="2">WB101</strain>
    </source>
</reference>
<accession>A0ABS9KI52</accession>
<keyword evidence="1" id="KW-0812">Transmembrane</keyword>
<evidence type="ECO:0000313" key="3">
    <source>
        <dbReference type="Proteomes" id="UP001165366"/>
    </source>
</evidence>
<gene>
    <name evidence="2" type="ORF">L6773_18225</name>
</gene>
<reference evidence="2" key="1">
    <citation type="submission" date="2022-01" db="EMBL/GenBank/DDBJ databases">
        <authorList>
            <person name="Wang Y."/>
        </authorList>
    </citation>
    <scope>NUCLEOTIDE SEQUENCE</scope>
    <source>
        <strain evidence="2">WB101</strain>
    </source>
</reference>
<comment type="caution">
    <text evidence="2">The sequence shown here is derived from an EMBL/GenBank/DDBJ whole genome shotgun (WGS) entry which is preliminary data.</text>
</comment>
<evidence type="ECO:0000313" key="2">
    <source>
        <dbReference type="EMBL" id="MCG2590519.1"/>
    </source>
</evidence>
<name>A0ABS9KI52_9BACT</name>